<dbReference type="EMBL" id="BSFQ01000042">
    <property type="protein sequence ID" value="GLL15177.1"/>
    <property type="molecule type" value="Genomic_DNA"/>
</dbReference>
<dbReference type="InterPro" id="IPR041522">
    <property type="entry name" value="CdaR_GGDEF"/>
</dbReference>
<dbReference type="Pfam" id="PF13556">
    <property type="entry name" value="HTH_30"/>
    <property type="match status" value="1"/>
</dbReference>
<comment type="caution">
    <text evidence="5">The sequence shown here is derived from an EMBL/GenBank/DDBJ whole genome shotgun (WGS) entry which is preliminary data.</text>
</comment>
<dbReference type="InterPro" id="IPR042070">
    <property type="entry name" value="PucR_C-HTH_sf"/>
</dbReference>
<dbReference type="PANTHER" id="PTHR33744">
    <property type="entry name" value="CARBOHYDRATE DIACID REGULATOR"/>
    <property type="match status" value="1"/>
</dbReference>
<evidence type="ECO:0000259" key="2">
    <source>
        <dbReference type="Pfam" id="PF13556"/>
    </source>
</evidence>
<keyword evidence="6" id="KW-1185">Reference proteome</keyword>
<dbReference type="AlphaFoldDB" id="A0A9W6NZR5"/>
<organism evidence="5 6">
    <name type="scientific">Pseudonocardia halophobica</name>
    <dbReference type="NCBI Taxonomy" id="29401"/>
    <lineage>
        <taxon>Bacteria</taxon>
        <taxon>Bacillati</taxon>
        <taxon>Actinomycetota</taxon>
        <taxon>Actinomycetes</taxon>
        <taxon>Pseudonocardiales</taxon>
        <taxon>Pseudonocardiaceae</taxon>
        <taxon>Pseudonocardia</taxon>
    </lineage>
</organism>
<dbReference type="InterPro" id="IPR025751">
    <property type="entry name" value="RsbRD_N_dom"/>
</dbReference>
<dbReference type="Pfam" id="PF17853">
    <property type="entry name" value="GGDEF_2"/>
    <property type="match status" value="1"/>
</dbReference>
<sequence length="434" mass="46765">MTSAEPGREWLCGLGPRGRVTLAESACLPTTVAEGVSRVGELPVCWAVELGREMATRITREIPPFGGGDAPFEMLRRGTESSVQRALLLLAQPSAGLSPTTEESLEGIREFVRRSISLDRVLRGIRLGHADMAQAFLRSCETLVESARLADEMKAVTDELFRYVDGFADAMTREYLAEYDRWTTSAAAARAETVRAVLAGEPVDVTAASRALGYELERRHLGLTVWTDAVAADSALQLAAADLLRARGATATLVVPVGSGQLWAWGAVPRDERPLSGRRPGNGVRAAFGVPATGIDGFRRTHREAVRAAQLRRLSGDRHGPVTDYADVAPAALLGTDLIAAGEFVRRELGALAERSEPMGVLRTTLLHYLDAERSLVTVAGALHVARGTVAYRVKRAEQLLGREVAEHRFALHAALLLAEEIGDAVLDPDPDEL</sequence>
<protein>
    <recommendedName>
        <fullName evidence="7">DNA-binding transcriptional regulator, PucR family</fullName>
    </recommendedName>
</protein>
<evidence type="ECO:0008006" key="7">
    <source>
        <dbReference type="Google" id="ProtNLM"/>
    </source>
</evidence>
<proteinExistence type="inferred from homology"/>
<evidence type="ECO:0000313" key="5">
    <source>
        <dbReference type="EMBL" id="GLL15177.1"/>
    </source>
</evidence>
<evidence type="ECO:0000256" key="1">
    <source>
        <dbReference type="ARBA" id="ARBA00006754"/>
    </source>
</evidence>
<comment type="similarity">
    <text evidence="1">Belongs to the CdaR family.</text>
</comment>
<reference evidence="5" key="1">
    <citation type="journal article" date="2014" name="Int. J. Syst. Evol. Microbiol.">
        <title>Complete genome sequence of Corynebacterium casei LMG S-19264T (=DSM 44701T), isolated from a smear-ripened cheese.</title>
        <authorList>
            <consortium name="US DOE Joint Genome Institute (JGI-PGF)"/>
            <person name="Walter F."/>
            <person name="Albersmeier A."/>
            <person name="Kalinowski J."/>
            <person name="Ruckert C."/>
        </authorList>
    </citation>
    <scope>NUCLEOTIDE SEQUENCE</scope>
    <source>
        <strain evidence="5">VKM Ac-1069</strain>
    </source>
</reference>
<evidence type="ECO:0000313" key="6">
    <source>
        <dbReference type="Proteomes" id="UP001143463"/>
    </source>
</evidence>
<dbReference type="Pfam" id="PF14361">
    <property type="entry name" value="RsbRD_N"/>
    <property type="match status" value="1"/>
</dbReference>
<evidence type="ECO:0000259" key="3">
    <source>
        <dbReference type="Pfam" id="PF14361"/>
    </source>
</evidence>
<reference evidence="5" key="2">
    <citation type="submission" date="2023-01" db="EMBL/GenBank/DDBJ databases">
        <authorList>
            <person name="Sun Q."/>
            <person name="Evtushenko L."/>
        </authorList>
    </citation>
    <scope>NUCLEOTIDE SEQUENCE</scope>
    <source>
        <strain evidence="5">VKM Ac-1069</strain>
    </source>
</reference>
<feature type="domain" description="PucR C-terminal helix-turn-helix" evidence="2">
    <location>
        <begin position="362"/>
        <end position="417"/>
    </location>
</feature>
<dbReference type="InterPro" id="IPR051448">
    <property type="entry name" value="CdaR-like_regulators"/>
</dbReference>
<dbReference type="RefSeq" id="WP_037048906.1">
    <property type="nucleotide sequence ID" value="NZ_BAAAUZ010000003.1"/>
</dbReference>
<gene>
    <name evidence="5" type="ORF">GCM10017577_63260</name>
</gene>
<feature type="domain" description="CdaR GGDEF-like" evidence="4">
    <location>
        <begin position="203"/>
        <end position="311"/>
    </location>
</feature>
<dbReference type="Gene3D" id="1.10.10.2840">
    <property type="entry name" value="PucR C-terminal helix-turn-helix domain"/>
    <property type="match status" value="1"/>
</dbReference>
<accession>A0A9W6NZR5</accession>
<feature type="domain" description="RsbT co-antagonist protein RsbRD N-terminal" evidence="3">
    <location>
        <begin position="49"/>
        <end position="190"/>
    </location>
</feature>
<evidence type="ECO:0000259" key="4">
    <source>
        <dbReference type="Pfam" id="PF17853"/>
    </source>
</evidence>
<name>A0A9W6NZR5_9PSEU</name>
<dbReference type="InterPro" id="IPR025736">
    <property type="entry name" value="PucR_C-HTH_dom"/>
</dbReference>
<dbReference type="Proteomes" id="UP001143463">
    <property type="component" value="Unassembled WGS sequence"/>
</dbReference>
<dbReference type="PANTHER" id="PTHR33744:SF1">
    <property type="entry name" value="DNA-BINDING TRANSCRIPTIONAL ACTIVATOR ADER"/>
    <property type="match status" value="1"/>
</dbReference>